<evidence type="ECO:0000256" key="7">
    <source>
        <dbReference type="ARBA" id="ARBA00022840"/>
    </source>
</evidence>
<dbReference type="Pfam" id="PF13245">
    <property type="entry name" value="AAA_19"/>
    <property type="match status" value="1"/>
</dbReference>
<dbReference type="SMART" id="SM00382">
    <property type="entry name" value="AAA"/>
    <property type="match status" value="1"/>
</dbReference>
<comment type="similarity">
    <text evidence="11">Belongs to the RecD family.</text>
</comment>
<sequence length="599" mass="67879">MKSPPHHHFASFFKEQKDLQPFAYAVSRQLAQGSVCLDLKEKPSADELFEGFQEDPMDLDLQEAVEKLAQSDLVYKQTPENGEGKINLPFALAGNNFYITRYYNYETQIIEGIKSLISKGQEERQGRLRKLKESSQFEKLIAGRETSKEVGTDWQLLAAAMAFLNNFSIITGGPGTGKTTTVAKILSLLYEENPDLDVKLAAPTGKAAMRMKEALKDNAQVPEDFRESIAALEPFTLHRLLGPKYQSPYFRHDAKNKLQADVIIVDEASMIDVALFAKLISAVKEDTRLIVLGDQNQLASVEAGSLLGDLCNSVKDRNRYSAEVLRDLKELLPFYELQENRDESELLQDHITELQFSYRFQKHPEIGRLSKAIIINNEKELGSFYEKTYSSKEIEIDPEYDQKLLHEFIEGFSEYIEEKDIAEAIRKLNKLRILAVIRRGQQGVEGLNEKAEKHLNRKGLLTTGKTFYKNRPVMVTKNHPDLNLFNGDVGIVRPAEDDPEKMKLWFLDEKGEAKSYPPGLLTDVETVFAMTIHKSQGSEFDSVFMVMPKTEELALLTRELLYTGITRAKQNLKIQGTIEVLKTAAKAMVKRASGVRDRI</sequence>
<accession>A0ABU3DYD6</accession>
<keyword evidence="2 11" id="KW-0547">Nucleotide-binding</keyword>
<feature type="domain" description="AAA+ ATPase" evidence="12">
    <location>
        <begin position="164"/>
        <end position="410"/>
    </location>
</feature>
<evidence type="ECO:0000313" key="13">
    <source>
        <dbReference type="EMBL" id="MDT0688751.1"/>
    </source>
</evidence>
<dbReference type="PANTHER" id="PTHR43788">
    <property type="entry name" value="DNA2/NAM7 HELICASE FAMILY MEMBER"/>
    <property type="match status" value="1"/>
</dbReference>
<evidence type="ECO:0000256" key="5">
    <source>
        <dbReference type="ARBA" id="ARBA00022806"/>
    </source>
</evidence>
<protein>
    <recommendedName>
        <fullName evidence="11">RecBCD enzyme subunit RecD</fullName>
        <ecNumber evidence="11">5.6.2.3</ecNumber>
    </recommendedName>
    <alternativeName>
        <fullName evidence="11">DNA 5'-3' helicase subunit RecD</fullName>
    </alternativeName>
    <alternativeName>
        <fullName evidence="11">Exonuclease V subunit RecD</fullName>
        <shortName evidence="11">ExoV subunit RecD</shortName>
    </alternativeName>
    <alternativeName>
        <fullName evidence="11">Helicase/nuclease RecBCD subunit RecD</fullName>
    </alternativeName>
</protein>
<name>A0ABU3DYD6_9FLAO</name>
<evidence type="ECO:0000256" key="10">
    <source>
        <dbReference type="ARBA" id="ARBA00023235"/>
    </source>
</evidence>
<evidence type="ECO:0000256" key="2">
    <source>
        <dbReference type="ARBA" id="ARBA00022741"/>
    </source>
</evidence>
<evidence type="ECO:0000259" key="12">
    <source>
        <dbReference type="SMART" id="SM00382"/>
    </source>
</evidence>
<comment type="miscellaneous">
    <text evidence="11">In the RecBCD complex, RecB has a slow 3'-5' helicase, an exonuclease activity and loads RecA onto ssDNA, RecD has a fast 5'-3' helicase activity, while RecC stimulates the ATPase and processivity of the RecB helicase and contributes to recognition of the Chi site.</text>
</comment>
<organism evidence="13 14">
    <name type="scientific">Autumnicola patrickiae</name>
    <dbReference type="NCBI Taxonomy" id="3075591"/>
    <lineage>
        <taxon>Bacteria</taxon>
        <taxon>Pseudomonadati</taxon>
        <taxon>Bacteroidota</taxon>
        <taxon>Flavobacteriia</taxon>
        <taxon>Flavobacteriales</taxon>
        <taxon>Flavobacteriaceae</taxon>
        <taxon>Autumnicola</taxon>
    </lineage>
</organism>
<dbReference type="GO" id="GO:0008854">
    <property type="term" value="F:exodeoxyribonuclease V activity"/>
    <property type="evidence" value="ECO:0007669"/>
    <property type="project" value="UniProtKB-EC"/>
</dbReference>
<dbReference type="Pfam" id="PF13538">
    <property type="entry name" value="UvrD_C_2"/>
    <property type="match status" value="1"/>
</dbReference>
<evidence type="ECO:0000256" key="9">
    <source>
        <dbReference type="ARBA" id="ARBA00023204"/>
    </source>
</evidence>
<evidence type="ECO:0000313" key="14">
    <source>
        <dbReference type="Proteomes" id="UP001261624"/>
    </source>
</evidence>
<proteinExistence type="inferred from homology"/>
<dbReference type="SUPFAM" id="SSF52540">
    <property type="entry name" value="P-loop containing nucleoside triphosphate hydrolases"/>
    <property type="match status" value="1"/>
</dbReference>
<keyword evidence="1 11" id="KW-0540">Nuclease</keyword>
<dbReference type="Pfam" id="PF21185">
    <property type="entry name" value="RecD_N"/>
    <property type="match status" value="1"/>
</dbReference>
<comment type="function">
    <text evidence="11">A helicase/nuclease that prepares dsDNA breaks (DSB) for recombinational DNA repair. Binds to DSBs and unwinds DNA via a highly rapid and processive ATP-dependent bidirectional helicase activity. Unwinds dsDNA until it encounters a Chi (crossover hotspot instigator) sequence from the 3' direction. Cuts ssDNA a few nucleotides 3' to the Chi site. The properties and activities of the enzyme are changed at Chi. The Chi-altered holoenzyme produces a long 3'-ssDNA overhang and facilitates RecA-binding to the ssDNA for homologous DNA recombination and repair. Holoenzyme degrades any linearized DNA that is unable to undergo homologous recombination. In the holoenzyme this subunit has ssDNA-dependent ATPase and 5'-3' helicase activity. When added to pre-assembled RecBC greatly stimulates nuclease activity and augments holoenzyme processivity. Negatively regulates the RecA-loading ability of RecBCD.</text>
</comment>
<evidence type="ECO:0000256" key="11">
    <source>
        <dbReference type="HAMAP-Rule" id="MF_01487"/>
    </source>
</evidence>
<evidence type="ECO:0000256" key="8">
    <source>
        <dbReference type="ARBA" id="ARBA00023125"/>
    </source>
</evidence>
<dbReference type="Gene3D" id="3.40.50.300">
    <property type="entry name" value="P-loop containing nucleotide triphosphate hydrolases"/>
    <property type="match status" value="3"/>
</dbReference>
<dbReference type="InterPro" id="IPR027785">
    <property type="entry name" value="UvrD-like_helicase_C"/>
</dbReference>
<dbReference type="InterPro" id="IPR003593">
    <property type="entry name" value="AAA+_ATPase"/>
</dbReference>
<keyword evidence="3 11" id="KW-0227">DNA damage</keyword>
<keyword evidence="6 11" id="KW-0269">Exonuclease</keyword>
<keyword evidence="5 11" id="KW-0347">Helicase</keyword>
<dbReference type="RefSeq" id="WP_311680922.1">
    <property type="nucleotide sequence ID" value="NZ_JAVRHM010000002.1"/>
</dbReference>
<reference evidence="13 14" key="1">
    <citation type="submission" date="2023-09" db="EMBL/GenBank/DDBJ databases">
        <authorList>
            <person name="Rey-Velasco X."/>
        </authorList>
    </citation>
    <scope>NUCLEOTIDE SEQUENCE [LARGE SCALE GENOMIC DNA]</scope>
    <source>
        <strain evidence="13 14">F188</strain>
    </source>
</reference>
<dbReference type="InterPro" id="IPR006344">
    <property type="entry name" value="RecD"/>
</dbReference>
<gene>
    <name evidence="11 13" type="primary">recD</name>
    <name evidence="13" type="ORF">RM549_03090</name>
</gene>
<dbReference type="EC" id="5.6.2.3" evidence="11"/>
<dbReference type="Proteomes" id="UP001261624">
    <property type="component" value="Unassembled WGS sequence"/>
</dbReference>
<evidence type="ECO:0000256" key="4">
    <source>
        <dbReference type="ARBA" id="ARBA00022801"/>
    </source>
</evidence>
<dbReference type="Gene3D" id="1.10.10.1020">
    <property type="entry name" value="RecBCD complex, subunit RecD, N-terminal domain"/>
    <property type="match status" value="1"/>
</dbReference>
<keyword evidence="9 11" id="KW-0234">DNA repair</keyword>
<dbReference type="PANTHER" id="PTHR43788:SF6">
    <property type="entry name" value="DNA HELICASE B"/>
    <property type="match status" value="1"/>
</dbReference>
<dbReference type="Pfam" id="PF18335">
    <property type="entry name" value="SH3_13"/>
    <property type="match status" value="1"/>
</dbReference>
<evidence type="ECO:0000256" key="6">
    <source>
        <dbReference type="ARBA" id="ARBA00022839"/>
    </source>
</evidence>
<dbReference type="InterPro" id="IPR041451">
    <property type="entry name" value="RecD2_SH13"/>
</dbReference>
<comment type="catalytic activity">
    <reaction evidence="11">
        <text>ATP + H2O = ADP + phosphate + H(+)</text>
        <dbReference type="Rhea" id="RHEA:13065"/>
        <dbReference type="ChEBI" id="CHEBI:15377"/>
        <dbReference type="ChEBI" id="CHEBI:15378"/>
        <dbReference type="ChEBI" id="CHEBI:30616"/>
        <dbReference type="ChEBI" id="CHEBI:43474"/>
        <dbReference type="ChEBI" id="CHEBI:456216"/>
        <dbReference type="EC" id="5.6.2.3"/>
    </reaction>
</comment>
<feature type="binding site" evidence="11">
    <location>
        <begin position="172"/>
        <end position="179"/>
    </location>
    <ligand>
        <name>ATP</name>
        <dbReference type="ChEBI" id="CHEBI:30616"/>
    </ligand>
</feature>
<keyword evidence="7 11" id="KW-0067">ATP-binding</keyword>
<dbReference type="InterPro" id="IPR049550">
    <property type="entry name" value="RecD_N"/>
</dbReference>
<dbReference type="EMBL" id="JAVRHM010000002">
    <property type="protein sequence ID" value="MDT0688751.1"/>
    <property type="molecule type" value="Genomic_DNA"/>
</dbReference>
<keyword evidence="10 11" id="KW-0413">Isomerase</keyword>
<dbReference type="HAMAP" id="MF_01487">
    <property type="entry name" value="RecD"/>
    <property type="match status" value="1"/>
</dbReference>
<evidence type="ECO:0000256" key="1">
    <source>
        <dbReference type="ARBA" id="ARBA00022722"/>
    </source>
</evidence>
<keyword evidence="14" id="KW-1185">Reference proteome</keyword>
<dbReference type="InterPro" id="IPR050534">
    <property type="entry name" value="Coronavir_polyprotein_1ab"/>
</dbReference>
<dbReference type="CDD" id="cd17933">
    <property type="entry name" value="DEXSc_RecD-like"/>
    <property type="match status" value="1"/>
</dbReference>
<keyword evidence="4 11" id="KW-0378">Hydrolase</keyword>
<evidence type="ECO:0000256" key="3">
    <source>
        <dbReference type="ARBA" id="ARBA00022763"/>
    </source>
</evidence>
<comment type="subunit">
    <text evidence="11">Heterotrimer of RecB, RecC and RecD. All subunits contribute to DNA-binding.</text>
</comment>
<keyword evidence="8 11" id="KW-0238">DNA-binding</keyword>
<dbReference type="InterPro" id="IPR041851">
    <property type="entry name" value="RecD_N_sf"/>
</dbReference>
<dbReference type="NCBIfam" id="TIGR01447">
    <property type="entry name" value="recD"/>
    <property type="match status" value="1"/>
</dbReference>
<dbReference type="CDD" id="cd18809">
    <property type="entry name" value="SF1_C_RecD"/>
    <property type="match status" value="1"/>
</dbReference>
<dbReference type="InterPro" id="IPR027417">
    <property type="entry name" value="P-loop_NTPase"/>
</dbReference>
<comment type="caution">
    <text evidence="13">The sequence shown here is derived from an EMBL/GenBank/DDBJ whole genome shotgun (WGS) entry which is preliminary data.</text>
</comment>